<evidence type="ECO:0000313" key="2">
    <source>
        <dbReference type="Proteomes" id="UP000674318"/>
    </source>
</evidence>
<proteinExistence type="predicted"/>
<dbReference type="RefSeq" id="XP_067757411.1">
    <property type="nucleotide sequence ID" value="XM_067901048.1"/>
</dbReference>
<keyword evidence="2" id="KW-1185">Reference proteome</keyword>
<dbReference type="GeneID" id="94291125"/>
<name>A0A836IPT8_9TRYP</name>
<organism evidence="1 2">
    <name type="scientific">Porcisia hertigi</name>
    <dbReference type="NCBI Taxonomy" id="2761500"/>
    <lineage>
        <taxon>Eukaryota</taxon>
        <taxon>Discoba</taxon>
        <taxon>Euglenozoa</taxon>
        <taxon>Kinetoplastea</taxon>
        <taxon>Metakinetoplastina</taxon>
        <taxon>Trypanosomatida</taxon>
        <taxon>Trypanosomatidae</taxon>
        <taxon>Leishmaniinae</taxon>
        <taxon>Porcisia</taxon>
    </lineage>
</organism>
<reference evidence="1 2" key="1">
    <citation type="submission" date="2021-02" db="EMBL/GenBank/DDBJ databases">
        <title>Porcisia hertigi Genome sequencing and assembly.</title>
        <authorList>
            <person name="Almutairi H."/>
            <person name="Gatherer D."/>
        </authorList>
    </citation>
    <scope>NUCLEOTIDE SEQUENCE [LARGE SCALE GENOMIC DNA]</scope>
    <source>
        <strain evidence="1 2">C119</strain>
    </source>
</reference>
<sequence length="436" mass="46099">MPALPECVLHIAIDADLSLSFDDFLCSSRAKPPSSAGAPTVIPSAVHPPAFSNLPSRTSVRGVRQVNAVSQTVVLHLLSDPSHTDARGEVTSASTCSVPATNTYAVVMLDAQQVPQMLSPATARQCPPHLSGAGPLGWYLDAVVDGLQQEEEERGEMCGSGALSTLTGEDMSGFSTDRRCTTCALPAPRCRTNRGVVHLSLIVVPGATAALGWRNTTNRNITGAEAAALFSAATAWSAARQAMLEVGDVENPLVDRNTSAEGERGRLRVVPVDLDLCATAAHVQQASQMVAALGSKLLKAWLTSSAAVVNSALLSDSKAVQTASRADAVDVRPDTQRKVNPSDFHALYTSMLTEVSSFSERKTMAAAAAFPTMCHLLEYVDSVMALAPAVRDGNGTDDIVVPQMPCAVYSTNFGEHRSWNVLNDAVIEALVTEYER</sequence>
<gene>
    <name evidence="1" type="ORF">JKF63_05079</name>
</gene>
<accession>A0A836IPT8</accession>
<dbReference type="KEGG" id="phet:94291125"/>
<dbReference type="EMBL" id="JAFJZO010000021">
    <property type="protein sequence ID" value="KAG5505743.1"/>
    <property type="molecule type" value="Genomic_DNA"/>
</dbReference>
<dbReference type="OrthoDB" id="273115at2759"/>
<protein>
    <submittedName>
        <fullName evidence="1">Uncharacterized protein</fullName>
    </submittedName>
</protein>
<comment type="caution">
    <text evidence="1">The sequence shown here is derived from an EMBL/GenBank/DDBJ whole genome shotgun (WGS) entry which is preliminary data.</text>
</comment>
<dbReference type="Proteomes" id="UP000674318">
    <property type="component" value="Chromosome 21"/>
</dbReference>
<dbReference type="AlphaFoldDB" id="A0A836IPT8"/>
<evidence type="ECO:0000313" key="1">
    <source>
        <dbReference type="EMBL" id="KAG5505743.1"/>
    </source>
</evidence>